<evidence type="ECO:0000313" key="2">
    <source>
        <dbReference type="EnsemblPlants" id="OPUNC01G08930.1"/>
    </source>
</evidence>
<evidence type="ECO:0000313" key="3">
    <source>
        <dbReference type="Proteomes" id="UP000026962"/>
    </source>
</evidence>
<protein>
    <submittedName>
        <fullName evidence="2">Uncharacterized protein</fullName>
    </submittedName>
</protein>
<accession>A0A0E0JG93</accession>
<keyword evidence="1" id="KW-0472">Membrane</keyword>
<dbReference type="HOGENOM" id="CLU_1698346_0_0_1"/>
<keyword evidence="1" id="KW-1133">Transmembrane helix</keyword>
<reference evidence="2" key="1">
    <citation type="submission" date="2015-04" db="UniProtKB">
        <authorList>
            <consortium name="EnsemblPlants"/>
        </authorList>
    </citation>
    <scope>IDENTIFICATION</scope>
</reference>
<keyword evidence="3" id="KW-1185">Reference proteome</keyword>
<organism evidence="2">
    <name type="scientific">Oryza punctata</name>
    <name type="common">Red rice</name>
    <dbReference type="NCBI Taxonomy" id="4537"/>
    <lineage>
        <taxon>Eukaryota</taxon>
        <taxon>Viridiplantae</taxon>
        <taxon>Streptophyta</taxon>
        <taxon>Embryophyta</taxon>
        <taxon>Tracheophyta</taxon>
        <taxon>Spermatophyta</taxon>
        <taxon>Magnoliopsida</taxon>
        <taxon>Liliopsida</taxon>
        <taxon>Poales</taxon>
        <taxon>Poaceae</taxon>
        <taxon>BOP clade</taxon>
        <taxon>Oryzoideae</taxon>
        <taxon>Oryzeae</taxon>
        <taxon>Oryzinae</taxon>
        <taxon>Oryza</taxon>
    </lineage>
</organism>
<reference evidence="2" key="2">
    <citation type="submission" date="2018-05" db="EMBL/GenBank/DDBJ databases">
        <title>OpunRS2 (Oryza punctata Reference Sequence Version 2).</title>
        <authorList>
            <person name="Zhang J."/>
            <person name="Kudrna D."/>
            <person name="Lee S."/>
            <person name="Talag J."/>
            <person name="Welchert J."/>
            <person name="Wing R.A."/>
        </authorList>
    </citation>
    <scope>NUCLEOTIDE SEQUENCE [LARGE SCALE GENOMIC DNA]</scope>
</reference>
<feature type="transmembrane region" description="Helical" evidence="1">
    <location>
        <begin position="67"/>
        <end position="87"/>
    </location>
</feature>
<keyword evidence="1" id="KW-0812">Transmembrane</keyword>
<name>A0A0E0JG93_ORYPU</name>
<dbReference type="EnsemblPlants" id="OPUNC01G08930.1">
    <property type="protein sequence ID" value="OPUNC01G08930.1"/>
    <property type="gene ID" value="OPUNC01G08930"/>
</dbReference>
<dbReference type="AlphaFoldDB" id="A0A0E0JG93"/>
<proteinExistence type="predicted"/>
<feature type="transmembrane region" description="Helical" evidence="1">
    <location>
        <begin position="28"/>
        <end position="47"/>
    </location>
</feature>
<sequence>MLYPAIHPPLLPVALGPDHADDLGQEPLAAAAIAPIAVLVVAGALAAAPWRRQAEQRHEPCDVLPDLVVLVLAGAASGFFLQALHVFGEREEVHRGAAALAAGAVGRRRVRRWAEEEGRRSHGVRERQRLRLSRRRRSRRLLLRLRRQPVFHLLE</sequence>
<evidence type="ECO:0000256" key="1">
    <source>
        <dbReference type="SAM" id="Phobius"/>
    </source>
</evidence>
<dbReference type="Gramene" id="OPUNC01G08930.1">
    <property type="protein sequence ID" value="OPUNC01G08930.1"/>
    <property type="gene ID" value="OPUNC01G08930"/>
</dbReference>
<dbReference type="Proteomes" id="UP000026962">
    <property type="component" value="Chromosome 1"/>
</dbReference>